<dbReference type="InterPro" id="IPR018122">
    <property type="entry name" value="TF_fork_head_CS_1"/>
</dbReference>
<dbReference type="GO" id="GO:0000981">
    <property type="term" value="F:DNA-binding transcription factor activity, RNA polymerase II-specific"/>
    <property type="evidence" value="ECO:0007669"/>
    <property type="project" value="TreeGrafter"/>
</dbReference>
<dbReference type="FunFam" id="1.10.10.10:FF:000082">
    <property type="entry name" value="forkhead box protein B2"/>
    <property type="match status" value="1"/>
</dbReference>
<dbReference type="SUPFAM" id="SSF46785">
    <property type="entry name" value="Winged helix' DNA-binding domain"/>
    <property type="match status" value="1"/>
</dbReference>
<keyword evidence="5 7" id="KW-0539">Nucleus</keyword>
<evidence type="ECO:0000256" key="1">
    <source>
        <dbReference type="ARBA" id="ARBA00004123"/>
    </source>
</evidence>
<reference evidence="10 11" key="1">
    <citation type="submission" date="2024-05" db="EMBL/GenBank/DDBJ databases">
        <authorList>
            <person name="Wallberg A."/>
        </authorList>
    </citation>
    <scope>NUCLEOTIDE SEQUENCE [LARGE SCALE GENOMIC DNA]</scope>
</reference>
<dbReference type="InterPro" id="IPR036388">
    <property type="entry name" value="WH-like_DNA-bd_sf"/>
</dbReference>
<dbReference type="PRINTS" id="PR00053">
    <property type="entry name" value="FORKHEAD"/>
</dbReference>
<dbReference type="Proteomes" id="UP001497623">
    <property type="component" value="Unassembled WGS sequence"/>
</dbReference>
<feature type="DNA-binding region" description="Fork-head" evidence="7">
    <location>
        <begin position="13"/>
        <end position="107"/>
    </location>
</feature>
<evidence type="ECO:0000313" key="11">
    <source>
        <dbReference type="Proteomes" id="UP001497623"/>
    </source>
</evidence>
<protein>
    <recommendedName>
        <fullName evidence="9">Fork-head domain-containing protein</fullName>
    </recommendedName>
</protein>
<dbReference type="SMART" id="SM00339">
    <property type="entry name" value="FH"/>
    <property type="match status" value="1"/>
</dbReference>
<dbReference type="PROSITE" id="PS00657">
    <property type="entry name" value="FORK_HEAD_1"/>
    <property type="match status" value="1"/>
</dbReference>
<dbReference type="GO" id="GO:0009653">
    <property type="term" value="P:anatomical structure morphogenesis"/>
    <property type="evidence" value="ECO:0007669"/>
    <property type="project" value="TreeGrafter"/>
</dbReference>
<dbReference type="GO" id="GO:0030154">
    <property type="term" value="P:cell differentiation"/>
    <property type="evidence" value="ECO:0007669"/>
    <property type="project" value="TreeGrafter"/>
</dbReference>
<evidence type="ECO:0000256" key="6">
    <source>
        <dbReference type="ARBA" id="ARBA00060234"/>
    </source>
</evidence>
<keyword evidence="2" id="KW-0805">Transcription regulation</keyword>
<keyword evidence="4" id="KW-0804">Transcription</keyword>
<accession>A0AAV2QVM4</accession>
<gene>
    <name evidence="10" type="ORF">MNOR_LOCUS17477</name>
</gene>
<dbReference type="PROSITE" id="PS00658">
    <property type="entry name" value="FORK_HEAD_2"/>
    <property type="match status" value="1"/>
</dbReference>
<dbReference type="InterPro" id="IPR036390">
    <property type="entry name" value="WH_DNA-bd_sf"/>
</dbReference>
<feature type="compositionally biased region" description="Basic and acidic residues" evidence="8">
    <location>
        <begin position="365"/>
        <end position="374"/>
    </location>
</feature>
<evidence type="ECO:0000259" key="9">
    <source>
        <dbReference type="PROSITE" id="PS50039"/>
    </source>
</evidence>
<dbReference type="GO" id="GO:0005634">
    <property type="term" value="C:nucleus"/>
    <property type="evidence" value="ECO:0007669"/>
    <property type="project" value="UniProtKB-SubCell"/>
</dbReference>
<dbReference type="EMBL" id="CAXKWB010012038">
    <property type="protein sequence ID" value="CAL4103112.1"/>
    <property type="molecule type" value="Genomic_DNA"/>
</dbReference>
<dbReference type="PANTHER" id="PTHR11829">
    <property type="entry name" value="FORKHEAD BOX PROTEIN"/>
    <property type="match status" value="1"/>
</dbReference>
<dbReference type="GO" id="GO:0000978">
    <property type="term" value="F:RNA polymerase II cis-regulatory region sequence-specific DNA binding"/>
    <property type="evidence" value="ECO:0007669"/>
    <property type="project" value="TreeGrafter"/>
</dbReference>
<dbReference type="InterPro" id="IPR030456">
    <property type="entry name" value="TF_fork_head_CS_2"/>
</dbReference>
<proteinExistence type="predicted"/>
<evidence type="ECO:0000256" key="3">
    <source>
        <dbReference type="ARBA" id="ARBA00023125"/>
    </source>
</evidence>
<evidence type="ECO:0000256" key="2">
    <source>
        <dbReference type="ARBA" id="ARBA00023015"/>
    </source>
</evidence>
<dbReference type="Gene3D" id="1.10.10.10">
    <property type="entry name" value="Winged helix-like DNA-binding domain superfamily/Winged helix DNA-binding domain"/>
    <property type="match status" value="1"/>
</dbReference>
<dbReference type="InterPro" id="IPR050211">
    <property type="entry name" value="FOX_domain-containing"/>
</dbReference>
<feature type="compositionally biased region" description="Acidic residues" evidence="8">
    <location>
        <begin position="375"/>
        <end position="387"/>
    </location>
</feature>
<sequence length="452" mass="49734">MPRPCRESYGDQKPPYSYISLTAMAIFQNHEKMCTLADIYKFITDNFPYYRKNTQRWQNSLRHNLSFNDCFIKIPRRPDRPGKGAYWTLHPSAMGMFENGSFLRRRKRFKIPKPEKDAMEAGLAQINNPLRCLDVPRCPSETLLGAATNPMVSPLAQQSKHPFTVESLAASDAKFAPAVPQVAPMSLPGLGLMPRGMHHHASLAHRLSLPYPHSDALSLSSPTLPNSLAHNSPYPSLAPILHPHHQLPPTLPPPFTPSLHQFYAAAAAVAAASLVPPVSSAPVVRPTAMHHMPNLALASLSVLAPFSASLPLRPQAFQPSRTSMASSSFNLNTTSSNYSVARLLGYKSKSPSPPPRSTSTPLPDHMSDHHRLIDYDSDGGEDNDEEDMPIHVADTEDEAPLSPPPRLTLEPTKAVEVTPGKRPYSPHEDSPENHQVSSEELLLRTSPSVRSI</sequence>
<dbReference type="PANTHER" id="PTHR11829:SF377">
    <property type="entry name" value="FORK HEAD DOMAIN-CONTAINING PROTEIN FD4-RELATED"/>
    <property type="match status" value="1"/>
</dbReference>
<comment type="subcellular location">
    <subcellularLocation>
        <location evidence="1 7">Nucleus</location>
    </subcellularLocation>
</comment>
<feature type="region of interest" description="Disordered" evidence="8">
    <location>
        <begin position="345"/>
        <end position="452"/>
    </location>
</feature>
<evidence type="ECO:0000256" key="4">
    <source>
        <dbReference type="ARBA" id="ARBA00023163"/>
    </source>
</evidence>
<comment type="caution">
    <text evidence="10">The sequence shown here is derived from an EMBL/GenBank/DDBJ whole genome shotgun (WGS) entry which is preliminary data.</text>
</comment>
<dbReference type="AlphaFoldDB" id="A0AAV2QVM4"/>
<comment type="function">
    <text evidence="6">Involved in development during embryogenesis.</text>
</comment>
<evidence type="ECO:0000256" key="7">
    <source>
        <dbReference type="PROSITE-ProRule" id="PRU00089"/>
    </source>
</evidence>
<evidence type="ECO:0000256" key="8">
    <source>
        <dbReference type="SAM" id="MobiDB-lite"/>
    </source>
</evidence>
<dbReference type="PROSITE" id="PS50039">
    <property type="entry name" value="FORK_HEAD_3"/>
    <property type="match status" value="1"/>
</dbReference>
<evidence type="ECO:0000313" key="10">
    <source>
        <dbReference type="EMBL" id="CAL4103112.1"/>
    </source>
</evidence>
<feature type="domain" description="Fork-head" evidence="9">
    <location>
        <begin position="13"/>
        <end position="107"/>
    </location>
</feature>
<evidence type="ECO:0000256" key="5">
    <source>
        <dbReference type="ARBA" id="ARBA00023242"/>
    </source>
</evidence>
<name>A0AAV2QVM4_MEGNR</name>
<organism evidence="10 11">
    <name type="scientific">Meganyctiphanes norvegica</name>
    <name type="common">Northern krill</name>
    <name type="synonym">Thysanopoda norvegica</name>
    <dbReference type="NCBI Taxonomy" id="48144"/>
    <lineage>
        <taxon>Eukaryota</taxon>
        <taxon>Metazoa</taxon>
        <taxon>Ecdysozoa</taxon>
        <taxon>Arthropoda</taxon>
        <taxon>Crustacea</taxon>
        <taxon>Multicrustacea</taxon>
        <taxon>Malacostraca</taxon>
        <taxon>Eumalacostraca</taxon>
        <taxon>Eucarida</taxon>
        <taxon>Euphausiacea</taxon>
        <taxon>Euphausiidae</taxon>
        <taxon>Meganyctiphanes</taxon>
    </lineage>
</organism>
<dbReference type="InterPro" id="IPR001766">
    <property type="entry name" value="Fork_head_dom"/>
</dbReference>
<keyword evidence="3 7" id="KW-0238">DNA-binding</keyword>
<keyword evidence="11" id="KW-1185">Reference proteome</keyword>
<dbReference type="Pfam" id="PF00250">
    <property type="entry name" value="Forkhead"/>
    <property type="match status" value="1"/>
</dbReference>